<protein>
    <recommendedName>
        <fullName evidence="4">DUF4283 domain-containing protein</fullName>
    </recommendedName>
</protein>
<sequence length="284" mass="30955">MRTFKWEPWFSAEEETSIAHTWISFLGLALNFYNEPHLFSFASAVGKPLAIDVATKNKTRPSCARVKVEIDLLNEHPTKFQIRIEGGRKLHRNGASRSITGKSKGMRQRRGTGGDKRKPNKNRKPKQPSNPPINSGVNTGTVIPAVLAIGNTVSAVTQPIATQNPTDQSTGNPSNSAGNQRITADSPMETLAVIPENPTQITNPIRPGNPSQMLTHPTSSAHVIGNPTAPDKIHWAPGLPKTRSGKIMRRILRKIASRQLDELGDTSTRAYPTVVDQLIALADC</sequence>
<dbReference type="PANTHER" id="PTHR31286:SF179">
    <property type="entry name" value="RNASE H TYPE-1 DOMAIN-CONTAINING PROTEIN"/>
    <property type="match status" value="1"/>
</dbReference>
<dbReference type="Gene3D" id="3.30.300.30">
    <property type="match status" value="1"/>
</dbReference>
<dbReference type="InterPro" id="IPR040256">
    <property type="entry name" value="At4g02000-like"/>
</dbReference>
<proteinExistence type="predicted"/>
<reference evidence="2" key="1">
    <citation type="submission" date="2023-12" db="EMBL/GenBank/DDBJ databases">
        <title>Genome assembly of Anisodus tanguticus.</title>
        <authorList>
            <person name="Wang Y.-J."/>
        </authorList>
    </citation>
    <scope>NUCLEOTIDE SEQUENCE</scope>
    <source>
        <strain evidence="2">KB-2021</strain>
        <tissue evidence="2">Leaf</tissue>
    </source>
</reference>
<comment type="caution">
    <text evidence="2">The sequence shown here is derived from an EMBL/GenBank/DDBJ whole genome shotgun (WGS) entry which is preliminary data.</text>
</comment>
<dbReference type="SUPFAM" id="SSF56801">
    <property type="entry name" value="Acetyl-CoA synthetase-like"/>
    <property type="match status" value="1"/>
</dbReference>
<evidence type="ECO:0008006" key="4">
    <source>
        <dbReference type="Google" id="ProtNLM"/>
    </source>
</evidence>
<name>A0AAE1VKK3_9SOLA</name>
<organism evidence="2 3">
    <name type="scientific">Anisodus tanguticus</name>
    <dbReference type="NCBI Taxonomy" id="243964"/>
    <lineage>
        <taxon>Eukaryota</taxon>
        <taxon>Viridiplantae</taxon>
        <taxon>Streptophyta</taxon>
        <taxon>Embryophyta</taxon>
        <taxon>Tracheophyta</taxon>
        <taxon>Spermatophyta</taxon>
        <taxon>Magnoliopsida</taxon>
        <taxon>eudicotyledons</taxon>
        <taxon>Gunneridae</taxon>
        <taxon>Pentapetalae</taxon>
        <taxon>asterids</taxon>
        <taxon>lamiids</taxon>
        <taxon>Solanales</taxon>
        <taxon>Solanaceae</taxon>
        <taxon>Solanoideae</taxon>
        <taxon>Hyoscyameae</taxon>
        <taxon>Anisodus</taxon>
    </lineage>
</organism>
<dbReference type="Proteomes" id="UP001291623">
    <property type="component" value="Unassembled WGS sequence"/>
</dbReference>
<feature type="region of interest" description="Disordered" evidence="1">
    <location>
        <begin position="84"/>
        <end position="138"/>
    </location>
</feature>
<dbReference type="AlphaFoldDB" id="A0AAE1VKK3"/>
<dbReference type="InterPro" id="IPR045851">
    <property type="entry name" value="AMP-bd_C_sf"/>
</dbReference>
<dbReference type="PANTHER" id="PTHR31286">
    <property type="entry name" value="GLYCINE-RICH CELL WALL STRUCTURAL PROTEIN 1.8-LIKE"/>
    <property type="match status" value="1"/>
</dbReference>
<accession>A0AAE1VKK3</accession>
<evidence type="ECO:0000256" key="1">
    <source>
        <dbReference type="SAM" id="MobiDB-lite"/>
    </source>
</evidence>
<dbReference type="EMBL" id="JAVYJV010000006">
    <property type="protein sequence ID" value="KAK4367316.1"/>
    <property type="molecule type" value="Genomic_DNA"/>
</dbReference>
<gene>
    <name evidence="2" type="ORF">RND71_011108</name>
</gene>
<evidence type="ECO:0000313" key="2">
    <source>
        <dbReference type="EMBL" id="KAK4367316.1"/>
    </source>
</evidence>
<keyword evidence="3" id="KW-1185">Reference proteome</keyword>
<evidence type="ECO:0000313" key="3">
    <source>
        <dbReference type="Proteomes" id="UP001291623"/>
    </source>
</evidence>
<feature type="region of interest" description="Disordered" evidence="1">
    <location>
        <begin position="162"/>
        <end position="181"/>
    </location>
</feature>